<feature type="compositionally biased region" description="Acidic residues" evidence="9">
    <location>
        <begin position="283"/>
        <end position="294"/>
    </location>
</feature>
<keyword evidence="3" id="KW-0963">Cytoplasm</keyword>
<keyword evidence="7 8" id="KW-0175">Coiled coil</keyword>
<evidence type="ECO:0000256" key="1">
    <source>
        <dbReference type="ARBA" id="ARBA00004496"/>
    </source>
</evidence>
<evidence type="ECO:0000256" key="4">
    <source>
        <dbReference type="ARBA" id="ARBA00022553"/>
    </source>
</evidence>
<evidence type="ECO:0000256" key="9">
    <source>
        <dbReference type="SAM" id="MobiDB-lite"/>
    </source>
</evidence>
<evidence type="ECO:0000313" key="10">
    <source>
        <dbReference type="EMBL" id="CAB4022536.1"/>
    </source>
</evidence>
<dbReference type="InterPro" id="IPR013258">
    <property type="entry name" value="Striatin_N"/>
</dbReference>
<evidence type="ECO:0000256" key="2">
    <source>
        <dbReference type="ARBA" id="ARBA00009616"/>
    </source>
</evidence>
<organism evidence="10 11">
    <name type="scientific">Paramuricea clavata</name>
    <name type="common">Red gorgonian</name>
    <name type="synonym">Violescent sea-whip</name>
    <dbReference type="NCBI Taxonomy" id="317549"/>
    <lineage>
        <taxon>Eukaryota</taxon>
        <taxon>Metazoa</taxon>
        <taxon>Cnidaria</taxon>
        <taxon>Anthozoa</taxon>
        <taxon>Octocorallia</taxon>
        <taxon>Malacalcyonacea</taxon>
        <taxon>Plexauridae</taxon>
        <taxon>Paramuricea</taxon>
    </lineage>
</organism>
<comment type="similarity">
    <text evidence="2">Belongs to the WD repeat striatin family.</text>
</comment>
<feature type="compositionally biased region" description="Basic and acidic residues" evidence="9">
    <location>
        <begin position="306"/>
        <end position="323"/>
    </location>
</feature>
<keyword evidence="5" id="KW-0677">Repeat</keyword>
<sequence length="361" mass="40970">MESDSVPKNSSSPAPEIDLLPKYTIPGILHFIQHEWTRFEMDRAHWEVERAELQAKIAFLQGERKGQENLKHDLIRRIKMLEYALKQERAKYHKLKFGTEPNQEDLKPPQFKDSSGPENTETQQNSKTGLNWRQGRQLLRQYLQEIGYTDAILDVRSSRARSLLGLTSNDQANKAKLGEPAKTNHVNDSEAATSNKPGPVRIASAPTGKDVNIAIKSLPRDSEDTTNEEEAISNFDFLQNEGEDENVNEEDDGDDGGNADDESDDREDEVKERRVVKKAKQDDFDETVIGDPETDQVLAEFDFLADENKSDISDNDSQNKEQELNVANSPSPNDEWGVDSSTLAKLKEQYKKDVKRKKNQK</sequence>
<comment type="caution">
    <text evidence="10">The sequence shown here is derived from an EMBL/GenBank/DDBJ whole genome shotgun (WGS) entry which is preliminary data.</text>
</comment>
<evidence type="ECO:0000313" key="11">
    <source>
        <dbReference type="Proteomes" id="UP001152795"/>
    </source>
</evidence>
<evidence type="ECO:0000256" key="7">
    <source>
        <dbReference type="ARBA" id="ARBA00023054"/>
    </source>
</evidence>
<dbReference type="PANTHER" id="PTHR15653">
    <property type="entry name" value="STRIATIN"/>
    <property type="match status" value="1"/>
</dbReference>
<dbReference type="EMBL" id="CACRXK020012027">
    <property type="protein sequence ID" value="CAB4022536.1"/>
    <property type="molecule type" value="Genomic_DNA"/>
</dbReference>
<protein>
    <submittedName>
        <fullName evidence="10">Uncharacterized protein</fullName>
    </submittedName>
</protein>
<evidence type="ECO:0000256" key="5">
    <source>
        <dbReference type="ARBA" id="ARBA00022737"/>
    </source>
</evidence>
<keyword evidence="11" id="KW-1185">Reference proteome</keyword>
<reference evidence="10" key="1">
    <citation type="submission" date="2020-04" db="EMBL/GenBank/DDBJ databases">
        <authorList>
            <person name="Alioto T."/>
            <person name="Alioto T."/>
            <person name="Gomez Garrido J."/>
        </authorList>
    </citation>
    <scope>NUCLEOTIDE SEQUENCE</scope>
    <source>
        <strain evidence="10">A484AB</strain>
    </source>
</reference>
<comment type="subcellular location">
    <subcellularLocation>
        <location evidence="1">Cytoplasm</location>
    </subcellularLocation>
</comment>
<evidence type="ECO:0000256" key="6">
    <source>
        <dbReference type="ARBA" id="ARBA00022860"/>
    </source>
</evidence>
<accession>A0A6S7IXI5</accession>
<feature type="non-terminal residue" evidence="10">
    <location>
        <position position="1"/>
    </location>
</feature>
<dbReference type="GO" id="GO:0005516">
    <property type="term" value="F:calmodulin binding"/>
    <property type="evidence" value="ECO:0007669"/>
    <property type="project" value="UniProtKB-KW"/>
</dbReference>
<dbReference type="PANTHER" id="PTHR15653:SF0">
    <property type="entry name" value="CONNECTOR OF KINASE TO AP-1, ISOFORM E"/>
    <property type="match status" value="1"/>
</dbReference>
<proteinExistence type="inferred from homology"/>
<feature type="compositionally biased region" description="Polar residues" evidence="9">
    <location>
        <begin position="184"/>
        <end position="196"/>
    </location>
</feature>
<dbReference type="OrthoDB" id="727118at2759"/>
<dbReference type="FunFam" id="1.20.5.300:FF:000001">
    <property type="entry name" value="striatin isoform X1"/>
    <property type="match status" value="1"/>
</dbReference>
<evidence type="ECO:0000256" key="8">
    <source>
        <dbReference type="SAM" id="Coils"/>
    </source>
</evidence>
<dbReference type="AlphaFoldDB" id="A0A6S7IXI5"/>
<feature type="compositionally biased region" description="Polar residues" evidence="9">
    <location>
        <begin position="112"/>
        <end position="131"/>
    </location>
</feature>
<dbReference type="Proteomes" id="UP001152795">
    <property type="component" value="Unassembled WGS sequence"/>
</dbReference>
<dbReference type="Pfam" id="PF08232">
    <property type="entry name" value="Striatin"/>
    <property type="match status" value="1"/>
</dbReference>
<dbReference type="InterPro" id="IPR051488">
    <property type="entry name" value="WD_repeat_striatin"/>
</dbReference>
<feature type="region of interest" description="Disordered" evidence="9">
    <location>
        <begin position="94"/>
        <end position="132"/>
    </location>
</feature>
<feature type="compositionally biased region" description="Acidic residues" evidence="9">
    <location>
        <begin position="241"/>
        <end position="267"/>
    </location>
</feature>
<dbReference type="Gene3D" id="1.20.5.300">
    <property type="match status" value="1"/>
</dbReference>
<name>A0A6S7IXI5_PARCT</name>
<feature type="coiled-coil region" evidence="8">
    <location>
        <begin position="43"/>
        <end position="70"/>
    </location>
</feature>
<keyword evidence="6" id="KW-0112">Calmodulin-binding</keyword>
<feature type="region of interest" description="Disordered" evidence="9">
    <location>
        <begin position="174"/>
        <end position="340"/>
    </location>
</feature>
<dbReference type="GO" id="GO:0005737">
    <property type="term" value="C:cytoplasm"/>
    <property type="evidence" value="ECO:0007669"/>
    <property type="project" value="UniProtKB-SubCell"/>
</dbReference>
<gene>
    <name evidence="10" type="ORF">PACLA_8A045987</name>
</gene>
<evidence type="ECO:0000256" key="3">
    <source>
        <dbReference type="ARBA" id="ARBA00022490"/>
    </source>
</evidence>
<keyword evidence="4" id="KW-0597">Phosphoprotein</keyword>